<feature type="non-terminal residue" evidence="1">
    <location>
        <position position="84"/>
    </location>
</feature>
<keyword evidence="2" id="KW-1185">Reference proteome</keyword>
<gene>
    <name evidence="1" type="ORF">PIB30_113977</name>
</gene>
<proteinExistence type="predicted"/>
<sequence length="84" mass="9301">WELRMNGFGMGHAWLLADPGFLPRICVGLLRLCVDDGGLVMSESRICVVLCELAGPPRLGVVSTPIDEDFLQPYNLGKYTESYQ</sequence>
<name>A0ABU6U1R1_9FABA</name>
<dbReference type="Proteomes" id="UP001341840">
    <property type="component" value="Unassembled WGS sequence"/>
</dbReference>
<accession>A0ABU6U1R1</accession>
<dbReference type="EMBL" id="JASCZI010100449">
    <property type="protein sequence ID" value="MED6154587.1"/>
    <property type="molecule type" value="Genomic_DNA"/>
</dbReference>
<feature type="non-terminal residue" evidence="1">
    <location>
        <position position="1"/>
    </location>
</feature>
<evidence type="ECO:0000313" key="2">
    <source>
        <dbReference type="Proteomes" id="UP001341840"/>
    </source>
</evidence>
<comment type="caution">
    <text evidence="1">The sequence shown here is derived from an EMBL/GenBank/DDBJ whole genome shotgun (WGS) entry which is preliminary data.</text>
</comment>
<protein>
    <submittedName>
        <fullName evidence="1">Uncharacterized protein</fullName>
    </submittedName>
</protein>
<organism evidence="1 2">
    <name type="scientific">Stylosanthes scabra</name>
    <dbReference type="NCBI Taxonomy" id="79078"/>
    <lineage>
        <taxon>Eukaryota</taxon>
        <taxon>Viridiplantae</taxon>
        <taxon>Streptophyta</taxon>
        <taxon>Embryophyta</taxon>
        <taxon>Tracheophyta</taxon>
        <taxon>Spermatophyta</taxon>
        <taxon>Magnoliopsida</taxon>
        <taxon>eudicotyledons</taxon>
        <taxon>Gunneridae</taxon>
        <taxon>Pentapetalae</taxon>
        <taxon>rosids</taxon>
        <taxon>fabids</taxon>
        <taxon>Fabales</taxon>
        <taxon>Fabaceae</taxon>
        <taxon>Papilionoideae</taxon>
        <taxon>50 kb inversion clade</taxon>
        <taxon>dalbergioids sensu lato</taxon>
        <taxon>Dalbergieae</taxon>
        <taxon>Pterocarpus clade</taxon>
        <taxon>Stylosanthes</taxon>
    </lineage>
</organism>
<reference evidence="1 2" key="1">
    <citation type="journal article" date="2023" name="Plants (Basel)">
        <title>Bridging the Gap: Combining Genomics and Transcriptomics Approaches to Understand Stylosanthes scabra, an Orphan Legume from the Brazilian Caatinga.</title>
        <authorList>
            <person name="Ferreira-Neto J.R.C."/>
            <person name="da Silva M.D."/>
            <person name="Binneck E."/>
            <person name="de Melo N.F."/>
            <person name="da Silva R.H."/>
            <person name="de Melo A.L.T.M."/>
            <person name="Pandolfi V."/>
            <person name="Bustamante F.O."/>
            <person name="Brasileiro-Vidal A.C."/>
            <person name="Benko-Iseppon A.M."/>
        </authorList>
    </citation>
    <scope>NUCLEOTIDE SEQUENCE [LARGE SCALE GENOMIC DNA]</scope>
    <source>
        <tissue evidence="1">Leaves</tissue>
    </source>
</reference>
<evidence type="ECO:0000313" key="1">
    <source>
        <dbReference type="EMBL" id="MED6154587.1"/>
    </source>
</evidence>